<feature type="transmembrane region" description="Helical" evidence="16">
    <location>
        <begin position="406"/>
        <end position="430"/>
    </location>
</feature>
<feature type="transmembrane region" description="Helical" evidence="16">
    <location>
        <begin position="372"/>
        <end position="394"/>
    </location>
</feature>
<dbReference type="PRINTS" id="PR01165">
    <property type="entry name" value="CYCOXIDASEI"/>
</dbReference>
<feature type="transmembrane region" description="Helical" evidence="16">
    <location>
        <begin position="707"/>
        <end position="728"/>
    </location>
</feature>
<dbReference type="GO" id="GO:0022904">
    <property type="term" value="P:respiratory electron transport chain"/>
    <property type="evidence" value="ECO:0007669"/>
    <property type="project" value="TreeGrafter"/>
</dbReference>
<dbReference type="PROSITE" id="PS00077">
    <property type="entry name" value="COX1_CUB"/>
    <property type="match status" value="1"/>
</dbReference>
<dbReference type="GO" id="GO:0005886">
    <property type="term" value="C:plasma membrane"/>
    <property type="evidence" value="ECO:0007669"/>
    <property type="project" value="UniProtKB-SubCell"/>
</dbReference>
<reference evidence="18 19" key="1">
    <citation type="submission" date="2019-08" db="EMBL/GenBank/DDBJ databases">
        <authorList>
            <person name="Wang G."/>
            <person name="Xu Z."/>
        </authorList>
    </citation>
    <scope>NUCLEOTIDE SEQUENCE [LARGE SCALE GENOMIC DNA]</scope>
    <source>
        <strain evidence="18 19">ZX</strain>
    </source>
</reference>
<comment type="caution">
    <text evidence="18">The sequence shown here is derived from an EMBL/GenBank/DDBJ whole genome shotgun (WGS) entry which is preliminary data.</text>
</comment>
<keyword evidence="10 16" id="KW-1133">Transmembrane helix</keyword>
<evidence type="ECO:0000256" key="6">
    <source>
        <dbReference type="ARBA" id="ARBA00022660"/>
    </source>
</evidence>
<keyword evidence="7 14" id="KW-0812">Transmembrane</keyword>
<protein>
    <submittedName>
        <fullName evidence="18">Cytochrome ubiquinol oxidase subunit I</fullName>
    </submittedName>
</protein>
<dbReference type="InterPro" id="IPR000883">
    <property type="entry name" value="Cyt_C_Oxase_1"/>
</dbReference>
<feature type="transmembrane region" description="Helical" evidence="16">
    <location>
        <begin position="442"/>
        <end position="464"/>
    </location>
</feature>
<evidence type="ECO:0000256" key="4">
    <source>
        <dbReference type="ARBA" id="ARBA00022475"/>
    </source>
</evidence>
<dbReference type="SUPFAM" id="SSF81442">
    <property type="entry name" value="Cytochrome c oxidase subunit I-like"/>
    <property type="match status" value="1"/>
</dbReference>
<keyword evidence="9 14" id="KW-0249">Electron transport</keyword>
<keyword evidence="19" id="KW-1185">Reference proteome</keyword>
<evidence type="ECO:0000256" key="3">
    <source>
        <dbReference type="ARBA" id="ARBA00022448"/>
    </source>
</evidence>
<dbReference type="PANTHER" id="PTHR10422:SF35">
    <property type="entry name" value="CYTOCHROME BO(3) UBIQUINOL OXIDASE SUBUNIT 1"/>
    <property type="match status" value="1"/>
</dbReference>
<comment type="subcellular location">
    <subcellularLocation>
        <location evidence="1">Cell membrane</location>
        <topology evidence="1">Multi-pass membrane protein</topology>
    </subcellularLocation>
</comment>
<feature type="transmembrane region" description="Helical" evidence="16">
    <location>
        <begin position="598"/>
        <end position="615"/>
    </location>
</feature>
<dbReference type="InterPro" id="IPR036927">
    <property type="entry name" value="Cyt_c_oxase-like_su1_sf"/>
</dbReference>
<dbReference type="GO" id="GO:0015990">
    <property type="term" value="P:electron transport coupled proton transport"/>
    <property type="evidence" value="ECO:0007669"/>
    <property type="project" value="TreeGrafter"/>
</dbReference>
<evidence type="ECO:0000256" key="12">
    <source>
        <dbReference type="ARBA" id="ARBA00023008"/>
    </source>
</evidence>
<evidence type="ECO:0000256" key="11">
    <source>
        <dbReference type="ARBA" id="ARBA00023004"/>
    </source>
</evidence>
<dbReference type="GO" id="GO:0009060">
    <property type="term" value="P:aerobic respiration"/>
    <property type="evidence" value="ECO:0007669"/>
    <property type="project" value="InterPro"/>
</dbReference>
<evidence type="ECO:0000256" key="2">
    <source>
        <dbReference type="ARBA" id="ARBA00009578"/>
    </source>
</evidence>
<evidence type="ECO:0000256" key="10">
    <source>
        <dbReference type="ARBA" id="ARBA00022989"/>
    </source>
</evidence>
<feature type="transmembrane region" description="Helical" evidence="16">
    <location>
        <begin position="336"/>
        <end position="360"/>
    </location>
</feature>
<dbReference type="PROSITE" id="PS50855">
    <property type="entry name" value="COX1"/>
    <property type="match status" value="1"/>
</dbReference>
<dbReference type="AlphaFoldDB" id="A0A5D9C7R5"/>
<evidence type="ECO:0000256" key="7">
    <source>
        <dbReference type="ARBA" id="ARBA00022692"/>
    </source>
</evidence>
<feature type="transmembrane region" description="Helical" evidence="16">
    <location>
        <begin position="735"/>
        <end position="756"/>
    </location>
</feature>
<evidence type="ECO:0000256" key="15">
    <source>
        <dbReference type="SAM" id="MobiDB-lite"/>
    </source>
</evidence>
<dbReference type="EMBL" id="VTOU01000002">
    <property type="protein sequence ID" value="TZG27297.1"/>
    <property type="molecule type" value="Genomic_DNA"/>
</dbReference>
<keyword evidence="12" id="KW-0186">Copper</keyword>
<feature type="transmembrane region" description="Helical" evidence="16">
    <location>
        <begin position="92"/>
        <end position="116"/>
    </location>
</feature>
<organism evidence="18 19">
    <name type="scientific">Sphingomonas montanisoli</name>
    <dbReference type="NCBI Taxonomy" id="2606412"/>
    <lineage>
        <taxon>Bacteria</taxon>
        <taxon>Pseudomonadati</taxon>
        <taxon>Pseudomonadota</taxon>
        <taxon>Alphaproteobacteria</taxon>
        <taxon>Sphingomonadales</taxon>
        <taxon>Sphingomonadaceae</taxon>
        <taxon>Sphingomonas</taxon>
    </lineage>
</organism>
<dbReference type="Proteomes" id="UP000322077">
    <property type="component" value="Unassembled WGS sequence"/>
</dbReference>
<keyword evidence="4" id="KW-1003">Cell membrane</keyword>
<accession>A0A5D9C7R5</accession>
<dbReference type="GO" id="GO:0020037">
    <property type="term" value="F:heme binding"/>
    <property type="evidence" value="ECO:0007669"/>
    <property type="project" value="InterPro"/>
</dbReference>
<evidence type="ECO:0000256" key="14">
    <source>
        <dbReference type="RuleBase" id="RU000370"/>
    </source>
</evidence>
<feature type="transmembrane region" description="Helical" evidence="16">
    <location>
        <begin position="303"/>
        <end position="324"/>
    </location>
</feature>
<dbReference type="GO" id="GO:0004129">
    <property type="term" value="F:cytochrome-c oxidase activity"/>
    <property type="evidence" value="ECO:0007669"/>
    <property type="project" value="InterPro"/>
</dbReference>
<proteinExistence type="inferred from homology"/>
<keyword evidence="11" id="KW-0408">Iron</keyword>
<evidence type="ECO:0000313" key="18">
    <source>
        <dbReference type="EMBL" id="TZG27297.1"/>
    </source>
</evidence>
<evidence type="ECO:0000256" key="5">
    <source>
        <dbReference type="ARBA" id="ARBA00022617"/>
    </source>
</evidence>
<evidence type="ECO:0000313" key="19">
    <source>
        <dbReference type="Proteomes" id="UP000322077"/>
    </source>
</evidence>
<evidence type="ECO:0000256" key="9">
    <source>
        <dbReference type="ARBA" id="ARBA00022982"/>
    </source>
</evidence>
<sequence length="842" mass="92084">MRSETGFDPGLYARFPTQEPRPPEEEQELRRIWCAPKGWEYLTVVNNNYVGIYYLGTAFLFFLLAGVLALLMRVQLAAPLVDILPQATYNQVFTMHGTVMMFLFAVPAVEAAGVLLLPQMLAARDLPFPRLSAYAFWAYAVGGLCFFASLFVGLAPDGGWFMYPPLTSKAYSPGINTDFWLLGIGFIEISAIAGAIEIIVGVLRTRAPGMSLDKMPIFAWSMLVFAVMIVIAFPSVILGTLLLEIERAFNWPFFDATRGGDPMLWQHLFWFFGHPEVYIIFLPAAGLMSMIVPTIAQTELVGYRLIVLAMIATGFISFGVWAHHMFTTGMPAMTTGFFSAASMAVSVPAGIQVFSWIGTLAAGKPRFNAPGLFVMGSIVIFVTGGLTGVMVALVPFDWQAHDSYFIVAHLHYVLMGGMVFPLFAAFYYWTPMVSRRALSERLAKWVFALMFVGMNVAFMPMHLAGLMGMPRRVYTYLPGNGWDLPNLISTLGAFMLAAGIVLFLIDLARNFRLAPAEGNAGNIYRAGSLEWLPTELYSTRSIPVVKSREPLWDDPGISDDVEQGRYFLPRSATGLRETIVTSPLLAEPQYLQIMPGPSVWPFAAAIFTAGFFLALTVQAYAFGLTSGVLAVIAVLRWMWETDRPVDMEGVDIGADIRVPTYMTGPRSHGWWAMIILLIVLGMIFVMALFGNAFLWSNQITFWQAPPVFGNALPILGLEAMGVAVALAARRILSRSVTMSLGALIVAAAALIAALLLDHRQWQLTGLLPDMSGQGASLFALLALQATVLAIAVLMAGYTIVRAINGLVTRPANNTVDLTALFLTYAGGQGFAGTIVPRLLDVV</sequence>
<evidence type="ECO:0000256" key="1">
    <source>
        <dbReference type="ARBA" id="ARBA00004651"/>
    </source>
</evidence>
<dbReference type="GO" id="GO:0046872">
    <property type="term" value="F:metal ion binding"/>
    <property type="evidence" value="ECO:0007669"/>
    <property type="project" value="UniProtKB-KW"/>
</dbReference>
<comment type="similarity">
    <text evidence="2 14">Belongs to the heme-copper respiratory oxidase family.</text>
</comment>
<evidence type="ECO:0000259" key="17">
    <source>
        <dbReference type="PROSITE" id="PS50855"/>
    </source>
</evidence>
<gene>
    <name evidence="18" type="ORF">FYJ91_06685</name>
</gene>
<feature type="transmembrane region" description="Helical" evidence="16">
    <location>
        <begin position="484"/>
        <end position="505"/>
    </location>
</feature>
<name>A0A5D9C7R5_9SPHN</name>
<dbReference type="InterPro" id="IPR023615">
    <property type="entry name" value="Cyt_c_Oxase_su1_BS"/>
</dbReference>
<feature type="transmembrane region" description="Helical" evidence="16">
    <location>
        <begin position="136"/>
        <end position="155"/>
    </location>
</feature>
<evidence type="ECO:0000256" key="8">
    <source>
        <dbReference type="ARBA" id="ARBA00022723"/>
    </source>
</evidence>
<keyword evidence="3 14" id="KW-0813">Transport</keyword>
<dbReference type="PANTHER" id="PTHR10422">
    <property type="entry name" value="CYTOCHROME C OXIDASE SUBUNIT 1"/>
    <property type="match status" value="1"/>
</dbReference>
<feature type="transmembrane region" description="Helical" evidence="16">
    <location>
        <begin position="52"/>
        <end position="72"/>
    </location>
</feature>
<feature type="transmembrane region" description="Helical" evidence="16">
    <location>
        <begin position="217"/>
        <end position="243"/>
    </location>
</feature>
<dbReference type="InterPro" id="IPR035973">
    <property type="entry name" value="Cyt_c_oxidase_su3-like_sf"/>
</dbReference>
<dbReference type="InterPro" id="IPR023616">
    <property type="entry name" value="Cyt_c_oxase-like_su1_dom"/>
</dbReference>
<evidence type="ECO:0000256" key="16">
    <source>
        <dbReference type="SAM" id="Phobius"/>
    </source>
</evidence>
<feature type="transmembrane region" description="Helical" evidence="16">
    <location>
        <begin position="621"/>
        <end position="639"/>
    </location>
</feature>
<feature type="region of interest" description="Disordered" evidence="15">
    <location>
        <begin position="1"/>
        <end position="24"/>
    </location>
</feature>
<keyword evidence="6 14" id="KW-0679">Respiratory chain</keyword>
<feature type="transmembrane region" description="Helical" evidence="16">
    <location>
        <begin position="179"/>
        <end position="205"/>
    </location>
</feature>
<feature type="transmembrane region" description="Helical" evidence="16">
    <location>
        <begin position="776"/>
        <end position="800"/>
    </location>
</feature>
<dbReference type="RefSeq" id="WP_149521513.1">
    <property type="nucleotide sequence ID" value="NZ_VTOU01000002.1"/>
</dbReference>
<dbReference type="Gene3D" id="1.20.210.10">
    <property type="entry name" value="Cytochrome c oxidase-like, subunit I domain"/>
    <property type="match status" value="1"/>
</dbReference>
<dbReference type="Pfam" id="PF00115">
    <property type="entry name" value="COX1"/>
    <property type="match status" value="1"/>
</dbReference>
<keyword evidence="5 14" id="KW-0349">Heme</keyword>
<evidence type="ECO:0000256" key="13">
    <source>
        <dbReference type="ARBA" id="ARBA00023136"/>
    </source>
</evidence>
<keyword evidence="8" id="KW-0479">Metal-binding</keyword>
<keyword evidence="13 16" id="KW-0472">Membrane</keyword>
<dbReference type="SUPFAM" id="SSF81452">
    <property type="entry name" value="Cytochrome c oxidase subunit III-like"/>
    <property type="match status" value="1"/>
</dbReference>
<feature type="transmembrane region" description="Helical" evidence="16">
    <location>
        <begin position="670"/>
        <end position="695"/>
    </location>
</feature>
<feature type="domain" description="Cytochrome oxidase subunit I profile" evidence="17">
    <location>
        <begin position="27"/>
        <end position="558"/>
    </location>
</feature>